<dbReference type="FunFam" id="1.20.1280.290:FF:000002">
    <property type="entry name" value="Bidirectional sugar transporter SWEET"/>
    <property type="match status" value="1"/>
</dbReference>
<dbReference type="EMBL" id="SWLB01000009">
    <property type="protein sequence ID" value="KAF3334898.1"/>
    <property type="molecule type" value="Genomic_DNA"/>
</dbReference>
<keyword evidence="8 12" id="KW-1133">Transmembrane helix</keyword>
<evidence type="ECO:0000256" key="6">
    <source>
        <dbReference type="ARBA" id="ARBA00022692"/>
    </source>
</evidence>
<comment type="subcellular location">
    <subcellularLocation>
        <location evidence="1 12">Cell membrane</location>
        <topology evidence="1 12">Multi-pass membrane protein</topology>
    </subcellularLocation>
</comment>
<evidence type="ECO:0000256" key="4">
    <source>
        <dbReference type="ARBA" id="ARBA00022475"/>
    </source>
</evidence>
<feature type="transmembrane region" description="Helical" evidence="12">
    <location>
        <begin position="133"/>
        <end position="153"/>
    </location>
</feature>
<evidence type="ECO:0000256" key="10">
    <source>
        <dbReference type="ARBA" id="ARBA00037238"/>
    </source>
</evidence>
<evidence type="ECO:0000256" key="2">
    <source>
        <dbReference type="ARBA" id="ARBA00007809"/>
    </source>
</evidence>
<keyword evidence="6 12" id="KW-0812">Transmembrane</keyword>
<evidence type="ECO:0000256" key="11">
    <source>
        <dbReference type="ARBA" id="ARBA00038715"/>
    </source>
</evidence>
<keyword evidence="4" id="KW-1003">Cell membrane</keyword>
<dbReference type="InterPro" id="IPR047664">
    <property type="entry name" value="SWEET"/>
</dbReference>
<gene>
    <name evidence="14" type="ORF">FCM35_KLT21502</name>
</gene>
<feature type="compositionally biased region" description="Basic and acidic residues" evidence="13">
    <location>
        <begin position="238"/>
        <end position="247"/>
    </location>
</feature>
<keyword evidence="15" id="KW-1185">Reference proteome</keyword>
<keyword evidence="3 12" id="KW-0813">Transport</keyword>
<evidence type="ECO:0000256" key="9">
    <source>
        <dbReference type="ARBA" id="ARBA00023136"/>
    </source>
</evidence>
<keyword evidence="7" id="KW-0677">Repeat</keyword>
<evidence type="ECO:0000256" key="1">
    <source>
        <dbReference type="ARBA" id="ARBA00004651"/>
    </source>
</evidence>
<dbReference type="Gene3D" id="1.20.1280.290">
    <property type="match status" value="2"/>
</dbReference>
<evidence type="ECO:0000256" key="7">
    <source>
        <dbReference type="ARBA" id="ARBA00022737"/>
    </source>
</evidence>
<dbReference type="Pfam" id="PF03083">
    <property type="entry name" value="MtN3_slv"/>
    <property type="match status" value="2"/>
</dbReference>
<organism evidence="14 15">
    <name type="scientific">Carex littledalei</name>
    <dbReference type="NCBI Taxonomy" id="544730"/>
    <lineage>
        <taxon>Eukaryota</taxon>
        <taxon>Viridiplantae</taxon>
        <taxon>Streptophyta</taxon>
        <taxon>Embryophyta</taxon>
        <taxon>Tracheophyta</taxon>
        <taxon>Spermatophyta</taxon>
        <taxon>Magnoliopsida</taxon>
        <taxon>Liliopsida</taxon>
        <taxon>Poales</taxon>
        <taxon>Cyperaceae</taxon>
        <taxon>Cyperoideae</taxon>
        <taxon>Cariceae</taxon>
        <taxon>Carex</taxon>
        <taxon>Carex subgen. Euthyceras</taxon>
    </lineage>
</organism>
<protein>
    <recommendedName>
        <fullName evidence="12">Bidirectional sugar transporter SWEET</fullName>
    </recommendedName>
</protein>
<dbReference type="Proteomes" id="UP000623129">
    <property type="component" value="Unassembled WGS sequence"/>
</dbReference>
<comment type="caution">
    <text evidence="14">The sequence shown here is derived from an EMBL/GenBank/DDBJ whole genome shotgun (WGS) entry which is preliminary data.</text>
</comment>
<keyword evidence="9 12" id="KW-0472">Membrane</keyword>
<evidence type="ECO:0000256" key="5">
    <source>
        <dbReference type="ARBA" id="ARBA00022597"/>
    </source>
</evidence>
<dbReference type="PANTHER" id="PTHR10791">
    <property type="entry name" value="RAG1-ACTIVATING PROTEIN 1"/>
    <property type="match status" value="1"/>
</dbReference>
<proteinExistence type="inferred from homology"/>
<feature type="transmembrane region" description="Helical" evidence="12">
    <location>
        <begin position="165"/>
        <end position="186"/>
    </location>
</feature>
<sequence>MISTDSIRTVVGIIGNVISLGLFLSPLPTFITIVKKRAVEQFSPIPYLATLLNCMMWIVYGLPIVHPNSVLVLTINGVGFFIEALYLAIFFTFAPRPLRLKIVGILAGELVFVGAVLGGVLGGAHTHDKRTEIVGILCVIFGTAMYASPLSVMRMVIQTKSVKYMPFYLSLVSFLNGVCWTAYSLLRFDLYILIPNGLGALLSAAQLILYCIYYRTTPKDEPKQNLELPQIVPANDPDSLRSMKMEK</sequence>
<evidence type="ECO:0000313" key="14">
    <source>
        <dbReference type="EMBL" id="KAF3334898.1"/>
    </source>
</evidence>
<comment type="similarity">
    <text evidence="2 12">Belongs to the SWEET sugar transporter family.</text>
</comment>
<evidence type="ECO:0000313" key="15">
    <source>
        <dbReference type="Proteomes" id="UP000623129"/>
    </source>
</evidence>
<reference evidence="14" key="1">
    <citation type="submission" date="2020-01" db="EMBL/GenBank/DDBJ databases">
        <title>Genome sequence of Kobresia littledalei, the first chromosome-level genome in the family Cyperaceae.</title>
        <authorList>
            <person name="Qu G."/>
        </authorList>
    </citation>
    <scope>NUCLEOTIDE SEQUENCE</scope>
    <source>
        <strain evidence="14">C.B.Clarke</strain>
        <tissue evidence="14">Leaf</tissue>
    </source>
</reference>
<dbReference type="PANTHER" id="PTHR10791:SF30">
    <property type="entry name" value="SUGAR TRANSPORTER SWEET1"/>
    <property type="match status" value="1"/>
</dbReference>
<evidence type="ECO:0000256" key="8">
    <source>
        <dbReference type="ARBA" id="ARBA00022989"/>
    </source>
</evidence>
<dbReference type="FunFam" id="1.20.1280.290:FF:000001">
    <property type="entry name" value="Bidirectional sugar transporter SWEET"/>
    <property type="match status" value="1"/>
</dbReference>
<dbReference type="GO" id="GO:0005886">
    <property type="term" value="C:plasma membrane"/>
    <property type="evidence" value="ECO:0007669"/>
    <property type="project" value="UniProtKB-SubCell"/>
</dbReference>
<feature type="transmembrane region" description="Helical" evidence="12">
    <location>
        <begin position="192"/>
        <end position="213"/>
    </location>
</feature>
<evidence type="ECO:0000256" key="3">
    <source>
        <dbReference type="ARBA" id="ARBA00022448"/>
    </source>
</evidence>
<feature type="transmembrane region" description="Helical" evidence="12">
    <location>
        <begin position="71"/>
        <end position="93"/>
    </location>
</feature>
<comment type="function">
    <text evidence="12">Mediates both low-affinity uptake and efflux of sugar across the membrane.</text>
</comment>
<dbReference type="AlphaFoldDB" id="A0A833RHL5"/>
<feature type="transmembrane region" description="Helical" evidence="12">
    <location>
        <begin position="12"/>
        <end position="33"/>
    </location>
</feature>
<dbReference type="OrthoDB" id="409725at2759"/>
<evidence type="ECO:0000256" key="12">
    <source>
        <dbReference type="RuleBase" id="RU910715"/>
    </source>
</evidence>
<keyword evidence="5 12" id="KW-0762">Sugar transport</keyword>
<dbReference type="InterPro" id="IPR004316">
    <property type="entry name" value="SWEET_rpt"/>
</dbReference>
<feature type="transmembrane region" description="Helical" evidence="12">
    <location>
        <begin position="45"/>
        <end position="65"/>
    </location>
</feature>
<name>A0A833RHL5_9POAL</name>
<accession>A0A833RHL5</accession>
<evidence type="ECO:0000256" key="13">
    <source>
        <dbReference type="SAM" id="MobiDB-lite"/>
    </source>
</evidence>
<comment type="function">
    <text evidence="10">Mediates both low-affinity uptake and efflux of sugar across the plasma membrane.</text>
</comment>
<feature type="transmembrane region" description="Helical" evidence="12">
    <location>
        <begin position="100"/>
        <end position="121"/>
    </location>
</feature>
<comment type="subunit">
    <text evidence="11">Forms homooligomers and/or heterooligomers.</text>
</comment>
<dbReference type="GO" id="GO:0051119">
    <property type="term" value="F:sugar transmembrane transporter activity"/>
    <property type="evidence" value="ECO:0007669"/>
    <property type="project" value="InterPro"/>
</dbReference>
<feature type="region of interest" description="Disordered" evidence="13">
    <location>
        <begin position="225"/>
        <end position="247"/>
    </location>
</feature>